<name>A0ABN9YN87_9LACO</name>
<dbReference type="EMBL" id="CAUZLY010000003">
    <property type="protein sequence ID" value="CAK1232327.1"/>
    <property type="molecule type" value="Genomic_DNA"/>
</dbReference>
<feature type="compositionally biased region" description="Basic and acidic residues" evidence="1">
    <location>
        <begin position="11"/>
        <end position="28"/>
    </location>
</feature>
<dbReference type="Proteomes" id="UP001314200">
    <property type="component" value="Unassembled WGS sequence"/>
</dbReference>
<evidence type="ECO:0000313" key="2">
    <source>
        <dbReference type="EMBL" id="CAK1232327.1"/>
    </source>
</evidence>
<sequence>MTTGNWVADGLEQHLAEEAKWEREQERDEVADDEA</sequence>
<reference evidence="2 3" key="1">
    <citation type="submission" date="2023-10" db="EMBL/GenBank/DDBJ databases">
        <authorList>
            <person name="Botero Cardona J."/>
        </authorList>
    </citation>
    <scope>NUCLEOTIDE SEQUENCE [LARGE SCALE GENOMIC DNA]</scope>
    <source>
        <strain evidence="2 3">R-82641</strain>
    </source>
</reference>
<keyword evidence="3" id="KW-1185">Reference proteome</keyword>
<gene>
    <name evidence="2" type="ORF">R82641_BJNNKPBH_00362</name>
</gene>
<protein>
    <submittedName>
        <fullName evidence="2">Uncharacterized protein</fullName>
    </submittedName>
</protein>
<accession>A0ABN9YN87</accession>
<feature type="region of interest" description="Disordered" evidence="1">
    <location>
        <begin position="1"/>
        <end position="35"/>
    </location>
</feature>
<organism evidence="2 3">
    <name type="scientific">Fructobacillus cardui</name>
    <dbReference type="NCBI Taxonomy" id="2893170"/>
    <lineage>
        <taxon>Bacteria</taxon>
        <taxon>Bacillati</taxon>
        <taxon>Bacillota</taxon>
        <taxon>Bacilli</taxon>
        <taxon>Lactobacillales</taxon>
        <taxon>Lactobacillaceae</taxon>
        <taxon>Fructobacillus</taxon>
    </lineage>
</organism>
<proteinExistence type="predicted"/>
<comment type="caution">
    <text evidence="2">The sequence shown here is derived from an EMBL/GenBank/DDBJ whole genome shotgun (WGS) entry which is preliminary data.</text>
</comment>
<evidence type="ECO:0000256" key="1">
    <source>
        <dbReference type="SAM" id="MobiDB-lite"/>
    </source>
</evidence>
<evidence type="ECO:0000313" key="3">
    <source>
        <dbReference type="Proteomes" id="UP001314200"/>
    </source>
</evidence>